<keyword evidence="7" id="KW-1185">Reference proteome</keyword>
<dbReference type="InterPro" id="IPR000073">
    <property type="entry name" value="AB_hydrolase_1"/>
</dbReference>
<keyword evidence="3" id="KW-0732">Signal</keyword>
<dbReference type="PRINTS" id="PR00793">
    <property type="entry name" value="PROAMNOPTASE"/>
</dbReference>
<evidence type="ECO:0000313" key="6">
    <source>
        <dbReference type="EMBL" id="RLV59107.1"/>
    </source>
</evidence>
<dbReference type="Gene3D" id="3.40.50.1820">
    <property type="entry name" value="alpha/beta hydrolase"/>
    <property type="match status" value="1"/>
</dbReference>
<evidence type="ECO:0000259" key="4">
    <source>
        <dbReference type="Pfam" id="PF00561"/>
    </source>
</evidence>
<proteinExistence type="inferred from homology"/>
<dbReference type="Pfam" id="PF08386">
    <property type="entry name" value="Abhydrolase_4"/>
    <property type="match status" value="1"/>
</dbReference>
<feature type="chain" id="PRO_5017935253" evidence="3">
    <location>
        <begin position="39"/>
        <end position="507"/>
    </location>
</feature>
<keyword evidence="2 6" id="KW-0378">Hydrolase</keyword>
<dbReference type="InterPro" id="IPR013595">
    <property type="entry name" value="Pept_S33_TAP-like_C"/>
</dbReference>
<dbReference type="OrthoDB" id="4510475at2"/>
<dbReference type="InterPro" id="IPR029058">
    <property type="entry name" value="AB_hydrolase_fold"/>
</dbReference>
<feature type="signal peptide" evidence="3">
    <location>
        <begin position="1"/>
        <end position="38"/>
    </location>
</feature>
<gene>
    <name evidence="6" type="ORF">D5018_13940</name>
</gene>
<dbReference type="Proteomes" id="UP000281474">
    <property type="component" value="Unassembled WGS sequence"/>
</dbReference>
<dbReference type="InterPro" id="IPR002410">
    <property type="entry name" value="Peptidase_S33"/>
</dbReference>
<dbReference type="RefSeq" id="WP_121839609.1">
    <property type="nucleotide sequence ID" value="NZ_ML014793.1"/>
</dbReference>
<dbReference type="SUPFAM" id="SSF53474">
    <property type="entry name" value="alpha/beta-Hydrolases"/>
    <property type="match status" value="1"/>
</dbReference>
<dbReference type="GO" id="GO:0016020">
    <property type="term" value="C:membrane"/>
    <property type="evidence" value="ECO:0007669"/>
    <property type="project" value="TreeGrafter"/>
</dbReference>
<organism evidence="6 7">
    <name type="scientific">Parashewanella curva</name>
    <dbReference type="NCBI Taxonomy" id="2338552"/>
    <lineage>
        <taxon>Bacteria</taxon>
        <taxon>Pseudomonadati</taxon>
        <taxon>Pseudomonadota</taxon>
        <taxon>Gammaproteobacteria</taxon>
        <taxon>Alteromonadales</taxon>
        <taxon>Shewanellaceae</taxon>
        <taxon>Parashewanella</taxon>
    </lineage>
</organism>
<feature type="domain" description="AB hydrolase-1" evidence="4">
    <location>
        <begin position="97"/>
        <end position="264"/>
    </location>
</feature>
<dbReference type="EMBL" id="QZEI01000044">
    <property type="protein sequence ID" value="RLV59107.1"/>
    <property type="molecule type" value="Genomic_DNA"/>
</dbReference>
<dbReference type="GO" id="GO:0008233">
    <property type="term" value="F:peptidase activity"/>
    <property type="evidence" value="ECO:0007669"/>
    <property type="project" value="InterPro"/>
</dbReference>
<comment type="similarity">
    <text evidence="1">Belongs to the peptidase S33 family.</text>
</comment>
<comment type="caution">
    <text evidence="6">The sequence shown here is derived from an EMBL/GenBank/DDBJ whole genome shotgun (WGS) entry which is preliminary data.</text>
</comment>
<evidence type="ECO:0000313" key="7">
    <source>
        <dbReference type="Proteomes" id="UP000281474"/>
    </source>
</evidence>
<dbReference type="InterPro" id="IPR050266">
    <property type="entry name" value="AB_hydrolase_sf"/>
</dbReference>
<dbReference type="AlphaFoldDB" id="A0A3L8PUL1"/>
<dbReference type="GO" id="GO:0006508">
    <property type="term" value="P:proteolysis"/>
    <property type="evidence" value="ECO:0007669"/>
    <property type="project" value="InterPro"/>
</dbReference>
<evidence type="ECO:0000256" key="2">
    <source>
        <dbReference type="ARBA" id="ARBA00022801"/>
    </source>
</evidence>
<dbReference type="PANTHER" id="PTHR43798">
    <property type="entry name" value="MONOACYLGLYCEROL LIPASE"/>
    <property type="match status" value="1"/>
</dbReference>
<name>A0A3L8PUL1_9GAMM</name>
<protein>
    <submittedName>
        <fullName evidence="6">Alpha/beta fold hydrolase</fullName>
    </submittedName>
</protein>
<evidence type="ECO:0000256" key="3">
    <source>
        <dbReference type="SAM" id="SignalP"/>
    </source>
</evidence>
<dbReference type="PANTHER" id="PTHR43798:SF27">
    <property type="entry name" value="HYDROLASE ALPHA_BETA HYDROLASE FOLD FAMILY"/>
    <property type="match status" value="1"/>
</dbReference>
<accession>A0A3L8PUL1</accession>
<evidence type="ECO:0000259" key="5">
    <source>
        <dbReference type="Pfam" id="PF08386"/>
    </source>
</evidence>
<feature type="domain" description="Peptidase S33 tripeptidyl aminopeptidase-like C-terminal" evidence="5">
    <location>
        <begin position="383"/>
        <end position="482"/>
    </location>
</feature>
<reference evidence="6 7" key="1">
    <citation type="submission" date="2018-09" db="EMBL/GenBank/DDBJ databases">
        <title>Phylogeny of the Shewanellaceae, and recommendation for two new genera, Pseudoshewanella and Parashewanella.</title>
        <authorList>
            <person name="Wang G."/>
        </authorList>
    </citation>
    <scope>NUCLEOTIDE SEQUENCE [LARGE SCALE GENOMIC DNA]</scope>
    <source>
        <strain evidence="6 7">C51</strain>
    </source>
</reference>
<sequence>MQLWMLKSARLMKVNKSQWAALLFIGLVQSALSVAAQANLTNTTGEQSSCYLKGLSEKVLCGMVTVPENPNKPNARNIDIHYAILPAIKNQHPSEAFVAIAGGPGQSAIDNAAGFNRTFSKIRETRDILLIDQRGTGRSNILNCEFDNIDALAFNDETVDNQKETQKCLSDLSKKADVTQYSSDIAVSDFEAVRKALGYQKFHLYGISYGSRMAQLYMRHYTQSLATVTLDGVVPMQQSVLAIGEAIDRSVELLFQDCRQSKACDQAFPELKRDYLTTSKRLHDQPYQGKVNDPSTGEPTHLLLTKSKFLGTIRMGLYSSNIRSLLPYAIHQANKGNYQSILGLYSITQSGLDLAMGMHASVVCGEDLPRLTPELKAKADASYFGRSLLQVIEQTCPVWNMPAVKASFSHAIDSAIPTLLLSGELDPATPPSWGHLAEEKLTHAKHFIAPYATHGVALQSCGNKLVAQLVNEGNVDKLDDKCLKKDLRRSFYLNASSVEPLPAKAKE</sequence>
<evidence type="ECO:0000256" key="1">
    <source>
        <dbReference type="ARBA" id="ARBA00010088"/>
    </source>
</evidence>
<dbReference type="Pfam" id="PF00561">
    <property type="entry name" value="Abhydrolase_1"/>
    <property type="match status" value="1"/>
</dbReference>